<feature type="domain" description="Pyridine nucleotide-disulphide oxidoreductase dimerisation" evidence="7">
    <location>
        <begin position="352"/>
        <end position="461"/>
    </location>
</feature>
<evidence type="ECO:0000313" key="10">
    <source>
        <dbReference type="Proteomes" id="UP000567795"/>
    </source>
</evidence>
<dbReference type="FunFam" id="3.30.390.30:FF:000001">
    <property type="entry name" value="Dihydrolipoyl dehydrogenase"/>
    <property type="match status" value="1"/>
</dbReference>
<proteinExistence type="inferred from homology"/>
<keyword evidence="10" id="KW-1185">Reference proteome</keyword>
<dbReference type="Gene3D" id="3.30.390.30">
    <property type="match status" value="1"/>
</dbReference>
<organism evidence="9 10">
    <name type="scientific">Allostreptomyces psammosilenae</name>
    <dbReference type="NCBI Taxonomy" id="1892865"/>
    <lineage>
        <taxon>Bacteria</taxon>
        <taxon>Bacillati</taxon>
        <taxon>Actinomycetota</taxon>
        <taxon>Actinomycetes</taxon>
        <taxon>Kitasatosporales</taxon>
        <taxon>Streptomycetaceae</taxon>
        <taxon>Allostreptomyces</taxon>
    </lineage>
</organism>
<dbReference type="InterPro" id="IPR016156">
    <property type="entry name" value="FAD/NAD-linked_Rdtase_dimer_sf"/>
</dbReference>
<feature type="binding site" evidence="5">
    <location>
        <position position="272"/>
    </location>
    <ligand>
        <name>NAD(+)</name>
        <dbReference type="ChEBI" id="CHEBI:57540"/>
    </ligand>
</feature>
<feature type="binding site" evidence="5">
    <location>
        <position position="55"/>
    </location>
    <ligand>
        <name>FAD</name>
        <dbReference type="ChEBI" id="CHEBI:57692"/>
    </ligand>
</feature>
<evidence type="ECO:0000313" key="9">
    <source>
        <dbReference type="EMBL" id="NYI05974.1"/>
    </source>
</evidence>
<dbReference type="Proteomes" id="UP000567795">
    <property type="component" value="Unassembled WGS sequence"/>
</dbReference>
<feature type="binding site" evidence="5">
    <location>
        <position position="317"/>
    </location>
    <ligand>
        <name>FAD</name>
        <dbReference type="ChEBI" id="CHEBI:57692"/>
    </ligand>
</feature>
<dbReference type="PIRSF" id="PIRSF000350">
    <property type="entry name" value="Mercury_reductase_MerA"/>
    <property type="match status" value="1"/>
</dbReference>
<reference evidence="9 10" key="1">
    <citation type="submission" date="2020-07" db="EMBL/GenBank/DDBJ databases">
        <title>Sequencing the genomes of 1000 actinobacteria strains.</title>
        <authorList>
            <person name="Klenk H.-P."/>
        </authorList>
    </citation>
    <scope>NUCLEOTIDE SEQUENCE [LARGE SCALE GENOMIC DNA]</scope>
    <source>
        <strain evidence="9 10">DSM 42178</strain>
    </source>
</reference>
<dbReference type="Gene3D" id="3.50.50.60">
    <property type="entry name" value="FAD/NAD(P)-binding domain"/>
    <property type="match status" value="2"/>
</dbReference>
<comment type="cofactor">
    <cofactor evidence="5">
        <name>FAD</name>
        <dbReference type="ChEBI" id="CHEBI:57692"/>
    </cofactor>
    <text evidence="5">Binds 1 FAD per subunit.</text>
</comment>
<dbReference type="InterPro" id="IPR004099">
    <property type="entry name" value="Pyr_nucl-diS_OxRdtase_dimer"/>
</dbReference>
<dbReference type="PANTHER" id="PTHR43014">
    <property type="entry name" value="MERCURIC REDUCTASE"/>
    <property type="match status" value="1"/>
</dbReference>
<feature type="binding site" evidence="5">
    <location>
        <position position="208"/>
    </location>
    <ligand>
        <name>NAD(+)</name>
        <dbReference type="ChEBI" id="CHEBI:57540"/>
    </ligand>
</feature>
<dbReference type="PRINTS" id="PR00368">
    <property type="entry name" value="FADPNR"/>
</dbReference>
<protein>
    <submittedName>
        <fullName evidence="9">Pyruvate/2-oxoglutarate dehydrogenase complex dihydrolipoamide dehydrogenase (E3) component</fullName>
    </submittedName>
</protein>
<name>A0A852ZZ46_9ACTN</name>
<dbReference type="GO" id="GO:0003955">
    <property type="term" value="F:NAD(P)H dehydrogenase (quinone) activity"/>
    <property type="evidence" value="ECO:0007669"/>
    <property type="project" value="TreeGrafter"/>
</dbReference>
<dbReference type="EMBL" id="JACBZD010000001">
    <property type="protein sequence ID" value="NYI05974.1"/>
    <property type="molecule type" value="Genomic_DNA"/>
</dbReference>
<dbReference type="RefSeq" id="WP_312892608.1">
    <property type="nucleotide sequence ID" value="NZ_JACBZD010000001.1"/>
</dbReference>
<comment type="similarity">
    <text evidence="1">Belongs to the class-I pyridine nucleotide-disulfide oxidoreductase family.</text>
</comment>
<dbReference type="SUPFAM" id="SSF55424">
    <property type="entry name" value="FAD/NAD-linked reductases, dimerisation (C-terminal) domain"/>
    <property type="match status" value="1"/>
</dbReference>
<dbReference type="Pfam" id="PF07992">
    <property type="entry name" value="Pyr_redox_2"/>
    <property type="match status" value="1"/>
</dbReference>
<keyword evidence="4" id="KW-0560">Oxidoreductase</keyword>
<evidence type="ECO:0000259" key="7">
    <source>
        <dbReference type="Pfam" id="PF02852"/>
    </source>
</evidence>
<dbReference type="GO" id="GO:0050660">
    <property type="term" value="F:flavin adenine dinucleotide binding"/>
    <property type="evidence" value="ECO:0007669"/>
    <property type="project" value="TreeGrafter"/>
</dbReference>
<gene>
    <name evidence="9" type="ORF">FHU37_002917</name>
</gene>
<keyword evidence="3 5" id="KW-0274">FAD</keyword>
<evidence type="ECO:0000256" key="6">
    <source>
        <dbReference type="PIRSR" id="PIRSR000350-4"/>
    </source>
</evidence>
<evidence type="ECO:0000259" key="8">
    <source>
        <dbReference type="Pfam" id="PF07992"/>
    </source>
</evidence>
<feature type="binding site" evidence="5">
    <location>
        <begin position="185"/>
        <end position="192"/>
    </location>
    <ligand>
        <name>NAD(+)</name>
        <dbReference type="ChEBI" id="CHEBI:57540"/>
    </ligand>
</feature>
<comment type="caution">
    <text evidence="9">The sequence shown here is derived from an EMBL/GenBank/DDBJ whole genome shotgun (WGS) entry which is preliminary data.</text>
</comment>
<dbReference type="AlphaFoldDB" id="A0A852ZZ46"/>
<accession>A0A852ZZ46</accession>
<evidence type="ECO:0000256" key="4">
    <source>
        <dbReference type="ARBA" id="ARBA00023002"/>
    </source>
</evidence>
<dbReference type="InterPro" id="IPR023753">
    <property type="entry name" value="FAD/NAD-binding_dom"/>
</dbReference>
<dbReference type="PANTHER" id="PTHR43014:SF2">
    <property type="entry name" value="MERCURIC REDUCTASE"/>
    <property type="match status" value="1"/>
</dbReference>
<dbReference type="Pfam" id="PF02852">
    <property type="entry name" value="Pyr_redox_dim"/>
    <property type="match status" value="1"/>
</dbReference>
<dbReference type="PRINTS" id="PR00411">
    <property type="entry name" value="PNDRDTASEI"/>
</dbReference>
<feature type="disulfide bond" description="Redox-active" evidence="6">
    <location>
        <begin position="46"/>
        <end position="51"/>
    </location>
</feature>
<sequence length="470" mass="48349">MPRLPTDRPDVVVIGMGPGGEAAAGRLADAGLDVVAVEAELVGGECPYWACIPTKAMVRSAELVAEGHRIPGMAGTAMVEPDWRPVARRVRALTADWDDTAAVERFTALGGRLLRGRGRLTGPGEVAVEGSDGDGHLLQPTTAVVLATGTSPVIPDIPGLAGTPYWTNREAVRAGAAPDSLLVIGGGPVGLEIAQSFARFGTIVTVVEHGGGLLGREEPESSELLLRALTEQGVGVYLNTSVVGVEHGADGFTVRCDRGERLRAERLLVAVGRRPDLEALGLGSVGVPTTGRSVPVDERLRVVPASGDRPGIWALGDLTGHGLFTHVAVYEADLVCRSILGSGGPPADYRAIPRVTFTDPEIASVGRTEAQARAAGVRVAVGGTDLAASGRGAVHGPGTVGLVKLVADADRGVLVGATIAGPQAGEAIGALTVAVQAEVPLRALETTVWAFPTFHRTIGTALAEVLRQLP</sequence>
<keyword evidence="5" id="KW-0547">Nucleotide-binding</keyword>
<keyword evidence="2" id="KW-0285">Flavoprotein</keyword>
<evidence type="ECO:0000256" key="5">
    <source>
        <dbReference type="PIRSR" id="PIRSR000350-3"/>
    </source>
</evidence>
<dbReference type="InterPro" id="IPR001100">
    <property type="entry name" value="Pyr_nuc-diS_OxRdtase"/>
</dbReference>
<evidence type="ECO:0000256" key="1">
    <source>
        <dbReference type="ARBA" id="ARBA00007532"/>
    </source>
</evidence>
<dbReference type="InterPro" id="IPR036188">
    <property type="entry name" value="FAD/NAD-bd_sf"/>
</dbReference>
<evidence type="ECO:0000256" key="2">
    <source>
        <dbReference type="ARBA" id="ARBA00022630"/>
    </source>
</evidence>
<feature type="binding site" evidence="5">
    <location>
        <position position="118"/>
    </location>
    <ligand>
        <name>FAD</name>
        <dbReference type="ChEBI" id="CHEBI:57692"/>
    </ligand>
</feature>
<evidence type="ECO:0000256" key="3">
    <source>
        <dbReference type="ARBA" id="ARBA00022827"/>
    </source>
</evidence>
<dbReference type="SUPFAM" id="SSF51905">
    <property type="entry name" value="FAD/NAD(P)-binding domain"/>
    <property type="match status" value="1"/>
</dbReference>
<keyword evidence="5" id="KW-0520">NAD</keyword>
<keyword evidence="9" id="KW-0670">Pyruvate</keyword>
<feature type="domain" description="FAD/NAD(P)-binding" evidence="8">
    <location>
        <begin position="10"/>
        <end position="332"/>
    </location>
</feature>